<dbReference type="InterPro" id="IPR036388">
    <property type="entry name" value="WH-like_DNA-bd_sf"/>
</dbReference>
<proteinExistence type="inferred from homology"/>
<reference evidence="9 10" key="1">
    <citation type="submission" date="2019-02" db="EMBL/GenBank/DDBJ databases">
        <title>Deep-cultivation of Planctomycetes and their phenomic and genomic characterization uncovers novel biology.</title>
        <authorList>
            <person name="Wiegand S."/>
            <person name="Jogler M."/>
            <person name="Boedeker C."/>
            <person name="Pinto D."/>
            <person name="Vollmers J."/>
            <person name="Rivas-Marin E."/>
            <person name="Kohn T."/>
            <person name="Peeters S.H."/>
            <person name="Heuer A."/>
            <person name="Rast P."/>
            <person name="Oberbeckmann S."/>
            <person name="Bunk B."/>
            <person name="Jeske O."/>
            <person name="Meyerdierks A."/>
            <person name="Storesund J.E."/>
            <person name="Kallscheuer N."/>
            <person name="Luecker S."/>
            <person name="Lage O.M."/>
            <person name="Pohl T."/>
            <person name="Merkel B.J."/>
            <person name="Hornburger P."/>
            <person name="Mueller R.-W."/>
            <person name="Bruemmer F."/>
            <person name="Labrenz M."/>
            <person name="Spormann A.M."/>
            <person name="Op den Camp H."/>
            <person name="Overmann J."/>
            <person name="Amann R."/>
            <person name="Jetten M.S.M."/>
            <person name="Mascher T."/>
            <person name="Medema M.H."/>
            <person name="Devos D.P."/>
            <person name="Kaster A.-K."/>
            <person name="Ovreas L."/>
            <person name="Rohde M."/>
            <person name="Galperin M.Y."/>
            <person name="Jogler C."/>
        </authorList>
    </citation>
    <scope>NUCLEOTIDE SEQUENCE [LARGE SCALE GENOMIC DNA]</scope>
    <source>
        <strain evidence="9 10">ETA_A8</strain>
    </source>
</reference>
<dbReference type="InterPro" id="IPR000838">
    <property type="entry name" value="RNA_pol_sigma70_ECF_CS"/>
</dbReference>
<dbReference type="PANTHER" id="PTHR43133">
    <property type="entry name" value="RNA POLYMERASE ECF-TYPE SIGMA FACTO"/>
    <property type="match status" value="1"/>
</dbReference>
<dbReference type="Pfam" id="PF04542">
    <property type="entry name" value="Sigma70_r2"/>
    <property type="match status" value="1"/>
</dbReference>
<dbReference type="InterPro" id="IPR013324">
    <property type="entry name" value="RNA_pol_sigma_r3/r4-like"/>
</dbReference>
<dbReference type="AlphaFoldDB" id="A0A517YCN1"/>
<evidence type="ECO:0000259" key="7">
    <source>
        <dbReference type="Pfam" id="PF04542"/>
    </source>
</evidence>
<keyword evidence="10" id="KW-1185">Reference proteome</keyword>
<dbReference type="InterPro" id="IPR007627">
    <property type="entry name" value="RNA_pol_sigma70_r2"/>
</dbReference>
<dbReference type="Gene3D" id="1.10.1740.10">
    <property type="match status" value="1"/>
</dbReference>
<keyword evidence="5 6" id="KW-0804">Transcription</keyword>
<feature type="domain" description="RNA polymerase sigma factor 70 region 4 type 2" evidence="8">
    <location>
        <begin position="112"/>
        <end position="164"/>
    </location>
</feature>
<keyword evidence="3 6" id="KW-0731">Sigma factor</keyword>
<feature type="domain" description="RNA polymerase sigma-70 region 2" evidence="7">
    <location>
        <begin position="17"/>
        <end position="83"/>
    </location>
</feature>
<dbReference type="OrthoDB" id="9795666at2"/>
<evidence type="ECO:0000313" key="9">
    <source>
        <dbReference type="EMBL" id="QDU27882.1"/>
    </source>
</evidence>
<dbReference type="EMBL" id="CP036274">
    <property type="protein sequence ID" value="QDU27882.1"/>
    <property type="molecule type" value="Genomic_DNA"/>
</dbReference>
<name>A0A517YCN1_9BACT</name>
<dbReference type="PANTHER" id="PTHR43133:SF8">
    <property type="entry name" value="RNA POLYMERASE SIGMA FACTOR HI_1459-RELATED"/>
    <property type="match status" value="1"/>
</dbReference>
<dbReference type="GO" id="GO:0016987">
    <property type="term" value="F:sigma factor activity"/>
    <property type="evidence" value="ECO:0007669"/>
    <property type="project" value="UniProtKB-KW"/>
</dbReference>
<keyword evidence="2 6" id="KW-0805">Transcription regulation</keyword>
<dbReference type="SUPFAM" id="SSF88659">
    <property type="entry name" value="Sigma3 and sigma4 domains of RNA polymerase sigma factors"/>
    <property type="match status" value="1"/>
</dbReference>
<dbReference type="RefSeq" id="WP_145089243.1">
    <property type="nucleotide sequence ID" value="NZ_CP036274.1"/>
</dbReference>
<dbReference type="InterPro" id="IPR014284">
    <property type="entry name" value="RNA_pol_sigma-70_dom"/>
</dbReference>
<keyword evidence="4 6" id="KW-0238">DNA-binding</keyword>
<dbReference type="GO" id="GO:0003677">
    <property type="term" value="F:DNA binding"/>
    <property type="evidence" value="ECO:0007669"/>
    <property type="project" value="UniProtKB-KW"/>
</dbReference>
<evidence type="ECO:0000256" key="4">
    <source>
        <dbReference type="ARBA" id="ARBA00023125"/>
    </source>
</evidence>
<evidence type="ECO:0000256" key="1">
    <source>
        <dbReference type="ARBA" id="ARBA00010641"/>
    </source>
</evidence>
<dbReference type="InterPro" id="IPR013249">
    <property type="entry name" value="RNA_pol_sigma70_r4_t2"/>
</dbReference>
<dbReference type="PROSITE" id="PS01063">
    <property type="entry name" value="SIGMA70_ECF"/>
    <property type="match status" value="1"/>
</dbReference>
<evidence type="ECO:0000256" key="5">
    <source>
        <dbReference type="ARBA" id="ARBA00023163"/>
    </source>
</evidence>
<dbReference type="InterPro" id="IPR039425">
    <property type="entry name" value="RNA_pol_sigma-70-like"/>
</dbReference>
<dbReference type="InterPro" id="IPR013325">
    <property type="entry name" value="RNA_pol_sigma_r2"/>
</dbReference>
<dbReference type="Gene3D" id="1.10.10.10">
    <property type="entry name" value="Winged helix-like DNA-binding domain superfamily/Winged helix DNA-binding domain"/>
    <property type="match status" value="1"/>
</dbReference>
<protein>
    <recommendedName>
        <fullName evidence="6">RNA polymerase sigma factor</fullName>
    </recommendedName>
</protein>
<dbReference type="Pfam" id="PF08281">
    <property type="entry name" value="Sigma70_r4_2"/>
    <property type="match status" value="1"/>
</dbReference>
<gene>
    <name evidence="9" type="primary">sigL_1</name>
    <name evidence="9" type="ORF">ETAA8_29730</name>
</gene>
<evidence type="ECO:0000313" key="10">
    <source>
        <dbReference type="Proteomes" id="UP000315017"/>
    </source>
</evidence>
<evidence type="ECO:0000256" key="3">
    <source>
        <dbReference type="ARBA" id="ARBA00023082"/>
    </source>
</evidence>
<evidence type="ECO:0000259" key="8">
    <source>
        <dbReference type="Pfam" id="PF08281"/>
    </source>
</evidence>
<dbReference type="Proteomes" id="UP000315017">
    <property type="component" value="Chromosome"/>
</dbReference>
<dbReference type="KEGG" id="aagg:ETAA8_29730"/>
<dbReference type="GO" id="GO:0006352">
    <property type="term" value="P:DNA-templated transcription initiation"/>
    <property type="evidence" value="ECO:0007669"/>
    <property type="project" value="InterPro"/>
</dbReference>
<comment type="similarity">
    <text evidence="1 6">Belongs to the sigma-70 factor family. ECF subfamily.</text>
</comment>
<sequence length="173" mass="19694">MKSAPIPVATGFDPVRLIETYQVGIWRYLRALGCDAAQAEDLTQETFLAALQRPFQDINASATSAYLRKIALNLYISYRRRSGKVTAVENVEELDRTWSTWAGDDEGENALDLLRDCLKGLTPRAQRSLEMRFRDQKSRTDIAEELQITPDGAKNLMQRAKQQLRECIESKLK</sequence>
<accession>A0A517YCN1</accession>
<evidence type="ECO:0000256" key="2">
    <source>
        <dbReference type="ARBA" id="ARBA00023015"/>
    </source>
</evidence>
<evidence type="ECO:0000256" key="6">
    <source>
        <dbReference type="RuleBase" id="RU000716"/>
    </source>
</evidence>
<dbReference type="SUPFAM" id="SSF88946">
    <property type="entry name" value="Sigma2 domain of RNA polymerase sigma factors"/>
    <property type="match status" value="1"/>
</dbReference>
<organism evidence="9 10">
    <name type="scientific">Anatilimnocola aggregata</name>
    <dbReference type="NCBI Taxonomy" id="2528021"/>
    <lineage>
        <taxon>Bacteria</taxon>
        <taxon>Pseudomonadati</taxon>
        <taxon>Planctomycetota</taxon>
        <taxon>Planctomycetia</taxon>
        <taxon>Pirellulales</taxon>
        <taxon>Pirellulaceae</taxon>
        <taxon>Anatilimnocola</taxon>
    </lineage>
</organism>
<dbReference type="NCBIfam" id="TIGR02937">
    <property type="entry name" value="sigma70-ECF"/>
    <property type="match status" value="1"/>
</dbReference>